<dbReference type="EMBL" id="CAMXCT020004657">
    <property type="protein sequence ID" value="CAL1163216.1"/>
    <property type="molecule type" value="Genomic_DNA"/>
</dbReference>
<dbReference type="EMBL" id="CAMXCT010004657">
    <property type="protein sequence ID" value="CAI4009841.1"/>
    <property type="molecule type" value="Genomic_DNA"/>
</dbReference>
<reference evidence="4" key="2">
    <citation type="submission" date="2024-04" db="EMBL/GenBank/DDBJ databases">
        <authorList>
            <person name="Chen Y."/>
            <person name="Shah S."/>
            <person name="Dougan E. K."/>
            <person name="Thang M."/>
            <person name="Chan C."/>
        </authorList>
    </citation>
    <scope>NUCLEOTIDE SEQUENCE [LARGE SCALE GENOMIC DNA]</scope>
</reference>
<reference evidence="3" key="1">
    <citation type="submission" date="2022-10" db="EMBL/GenBank/DDBJ databases">
        <authorList>
            <person name="Chen Y."/>
            <person name="Dougan E. K."/>
            <person name="Chan C."/>
            <person name="Rhodes N."/>
            <person name="Thang M."/>
        </authorList>
    </citation>
    <scope>NUCLEOTIDE SEQUENCE</scope>
</reference>
<organism evidence="3">
    <name type="scientific">Cladocopium goreaui</name>
    <dbReference type="NCBI Taxonomy" id="2562237"/>
    <lineage>
        <taxon>Eukaryota</taxon>
        <taxon>Sar</taxon>
        <taxon>Alveolata</taxon>
        <taxon>Dinophyceae</taxon>
        <taxon>Suessiales</taxon>
        <taxon>Symbiodiniaceae</taxon>
        <taxon>Cladocopium</taxon>
    </lineage>
</organism>
<accession>A0A9P1DHS2</accession>
<feature type="compositionally biased region" description="Basic and acidic residues" evidence="1">
    <location>
        <begin position="398"/>
        <end position="412"/>
    </location>
</feature>
<feature type="domain" description="Reverse transcriptase Ty1/copia-type" evidence="2">
    <location>
        <begin position="64"/>
        <end position="269"/>
    </location>
</feature>
<sequence>MRADPKAIQAIKEEGKGVREKFVWDDDSVMEKSDRLALARRENKVIHVAEVMPIASIKHWESPQKRRYKGRLVFRGDNVRDSWGGAAQFGALFSTPTNIQAINLAIFYGLLSGNVLKAADCTRAFLQAMLLMEEETYVVLPQELWLPTWFGKYRQPTVLLKKALYGHPLASAFWDLHLKQVLIGDLGLLPVEGHPSVYYCPNTMLLVVVYVDDVLVAGPAAHQDQFWASLKERIQLDDVELLNQFIGRSHEISNNVCIFNMRDYCQQAIDLYVEAAGGKVVFRNVSTPYVNEGVLIQEDYETEGQISHKASSVLMKLLWVCRLARPDLAYAISALATQEDVRRLVKEGPMQPMSAPEAPDSQRGCKIQVEKSEDALDDLHVHQSNMLIEDLEKLLQAESSPEKQADQVEEHQAAGAEPAESEVLEAPSKKQRLEEGVTSLAVPLRRIRFKSSGGTGEDTVGGVLWAILSLFWTACPATAASLLTDTLVARGIEAFGSVEAAQEAVEHGKVLEFRDLNESYQVLTPNADPSVAEDCQTTFQNDTYGFRSWASWANRSQTEGPEWSTWSKRQVLEVGSNVGCWSLYAAKVMKMEVMAVEPNKFAAFFLQYNIALNQLQNQVTVLHGALVPALPTVPQSERSANHQFCNPGLGDLQAGEVYDPLDPCNEKEEVVGYTLEALLLRLHNVSILRMNCEGCEVETLPDVDPSLLKRTSRISLEFFEEKPRDSKFLKHPKTPHLLELMCTDLIWPADRRVAALAVCSATEVVAMLSKHSETF</sequence>
<name>A0A9P1DHS2_9DINO</name>
<dbReference type="InterPro" id="IPR006342">
    <property type="entry name" value="FkbM_mtfrase"/>
</dbReference>
<dbReference type="Gene3D" id="3.40.50.150">
    <property type="entry name" value="Vaccinia Virus protein VP39"/>
    <property type="match status" value="1"/>
</dbReference>
<dbReference type="NCBIfam" id="TIGR01444">
    <property type="entry name" value="fkbM_fam"/>
    <property type="match status" value="1"/>
</dbReference>
<evidence type="ECO:0000313" key="4">
    <source>
        <dbReference type="EMBL" id="CAL1163216.1"/>
    </source>
</evidence>
<feature type="region of interest" description="Disordered" evidence="1">
    <location>
        <begin position="398"/>
        <end position="435"/>
    </location>
</feature>
<dbReference type="InterPro" id="IPR013103">
    <property type="entry name" value="RVT_2"/>
</dbReference>
<keyword evidence="5" id="KW-1185">Reference proteome</keyword>
<dbReference type="AlphaFoldDB" id="A0A9P1DHS2"/>
<evidence type="ECO:0000313" key="5">
    <source>
        <dbReference type="Proteomes" id="UP001152797"/>
    </source>
</evidence>
<dbReference type="EMBL" id="CAMXCT030004657">
    <property type="protein sequence ID" value="CAL4797153.1"/>
    <property type="molecule type" value="Genomic_DNA"/>
</dbReference>
<gene>
    <name evidence="3" type="ORF">C1SCF055_LOCUS35172</name>
</gene>
<evidence type="ECO:0000313" key="3">
    <source>
        <dbReference type="EMBL" id="CAI4009841.1"/>
    </source>
</evidence>
<comment type="caution">
    <text evidence="3">The sequence shown here is derived from an EMBL/GenBank/DDBJ whole genome shotgun (WGS) entry which is preliminary data.</text>
</comment>
<evidence type="ECO:0000259" key="2">
    <source>
        <dbReference type="Pfam" id="PF07727"/>
    </source>
</evidence>
<dbReference type="Proteomes" id="UP001152797">
    <property type="component" value="Unassembled WGS sequence"/>
</dbReference>
<protein>
    <recommendedName>
        <fullName evidence="2">Reverse transcriptase Ty1/copia-type domain-containing protein</fullName>
    </recommendedName>
</protein>
<dbReference type="Pfam" id="PF07727">
    <property type="entry name" value="RVT_2"/>
    <property type="match status" value="1"/>
</dbReference>
<dbReference type="OrthoDB" id="411865at2759"/>
<dbReference type="SUPFAM" id="SSF53335">
    <property type="entry name" value="S-adenosyl-L-methionine-dependent methyltransferases"/>
    <property type="match status" value="1"/>
</dbReference>
<evidence type="ECO:0000256" key="1">
    <source>
        <dbReference type="SAM" id="MobiDB-lite"/>
    </source>
</evidence>
<dbReference type="InterPro" id="IPR029063">
    <property type="entry name" value="SAM-dependent_MTases_sf"/>
</dbReference>
<proteinExistence type="predicted"/>